<dbReference type="InterPro" id="IPR024197">
    <property type="entry name" value="TPP-like"/>
</dbReference>
<dbReference type="SUPFAM" id="SSF56784">
    <property type="entry name" value="HAD-like"/>
    <property type="match status" value="1"/>
</dbReference>
<dbReference type="Proteomes" id="UP001164693">
    <property type="component" value="Chromosome"/>
</dbReference>
<dbReference type="InterPro" id="IPR036412">
    <property type="entry name" value="HAD-like_sf"/>
</dbReference>
<dbReference type="RefSeq" id="WP_269444157.1">
    <property type="nucleotide sequence ID" value="NZ_CP097463.1"/>
</dbReference>
<dbReference type="PIRSF" id="PIRSF030802">
    <property type="entry name" value="UCP030802"/>
    <property type="match status" value="1"/>
</dbReference>
<gene>
    <name evidence="1" type="ORF">M6B22_02310</name>
</gene>
<dbReference type="EMBL" id="CP097463">
    <property type="protein sequence ID" value="WAX57612.1"/>
    <property type="molecule type" value="Genomic_DNA"/>
</dbReference>
<accession>A0ABY7JYG9</accession>
<organism evidence="1 2">
    <name type="scientific">Jatrophihabitans cynanchi</name>
    <dbReference type="NCBI Taxonomy" id="2944128"/>
    <lineage>
        <taxon>Bacteria</taxon>
        <taxon>Bacillati</taxon>
        <taxon>Actinomycetota</taxon>
        <taxon>Actinomycetes</taxon>
        <taxon>Jatrophihabitantales</taxon>
        <taxon>Jatrophihabitantaceae</taxon>
        <taxon>Jatrophihabitans</taxon>
    </lineage>
</organism>
<dbReference type="InterPro" id="IPR023214">
    <property type="entry name" value="HAD_sf"/>
</dbReference>
<evidence type="ECO:0000313" key="1">
    <source>
        <dbReference type="EMBL" id="WAX57612.1"/>
    </source>
</evidence>
<sequence>MSVLVATDLDRTLIYSRKAMALGELPPAVVCVELRDGKQASFMTEQCAKLLEELARRSVLVPVTTRVPGQYQRVRLPGPPARFAVAANGGVIYVDGVPDPSWSGQVRRLLKERFPLSSVWAYVAQVCRAEFTVKLRNADELFCYAIVHPHRLPTGFADDVAGWAAERGWRTSLQGRKLYWVPEQLTKSAAVAEVAARAGATSVLAAGDSLLDVDMLLAADRAVHPAHGELFERGWSAPRVARTAARGALAGEELVRTLSGWAVR</sequence>
<evidence type="ECO:0000313" key="2">
    <source>
        <dbReference type="Proteomes" id="UP001164693"/>
    </source>
</evidence>
<dbReference type="Gene3D" id="3.40.50.1000">
    <property type="entry name" value="HAD superfamily/HAD-like"/>
    <property type="match status" value="1"/>
</dbReference>
<protein>
    <submittedName>
        <fullName evidence="1">HAD family hydrolase</fullName>
    </submittedName>
</protein>
<dbReference type="GO" id="GO:0016787">
    <property type="term" value="F:hydrolase activity"/>
    <property type="evidence" value="ECO:0007669"/>
    <property type="project" value="UniProtKB-KW"/>
</dbReference>
<proteinExistence type="predicted"/>
<name>A0ABY7JYG9_9ACTN</name>
<keyword evidence="2" id="KW-1185">Reference proteome</keyword>
<reference evidence="1" key="1">
    <citation type="submission" date="2022-05" db="EMBL/GenBank/DDBJ databases">
        <title>Jatrophihabitans sp. SB3-54 whole genome sequence.</title>
        <authorList>
            <person name="Suh M.K."/>
            <person name="Eom M.K."/>
            <person name="Kim J.S."/>
            <person name="Kim H.S."/>
            <person name="Do H.E."/>
            <person name="Shin Y.K."/>
            <person name="Lee J.-S."/>
        </authorList>
    </citation>
    <scope>NUCLEOTIDE SEQUENCE</scope>
    <source>
        <strain evidence="1">SB3-54</strain>
    </source>
</reference>
<keyword evidence="1" id="KW-0378">Hydrolase</keyword>